<evidence type="ECO:0000313" key="1">
    <source>
        <dbReference type="EMBL" id="KKW13357.1"/>
    </source>
</evidence>
<proteinExistence type="predicted"/>
<name>A0A0G1YEF7_9BACT</name>
<evidence type="ECO:0000313" key="2">
    <source>
        <dbReference type="Proteomes" id="UP000034588"/>
    </source>
</evidence>
<reference evidence="1 2" key="1">
    <citation type="journal article" date="2015" name="Nature">
        <title>rRNA introns, odd ribosomes, and small enigmatic genomes across a large radiation of phyla.</title>
        <authorList>
            <person name="Brown C.T."/>
            <person name="Hug L.A."/>
            <person name="Thomas B.C."/>
            <person name="Sharon I."/>
            <person name="Castelle C.J."/>
            <person name="Singh A."/>
            <person name="Wilkins M.J."/>
            <person name="Williams K.H."/>
            <person name="Banfield J.F."/>
        </authorList>
    </citation>
    <scope>NUCLEOTIDE SEQUENCE [LARGE SCALE GENOMIC DNA]</scope>
</reference>
<dbReference type="EMBL" id="LCQD01000002">
    <property type="protein sequence ID" value="KKW13357.1"/>
    <property type="molecule type" value="Genomic_DNA"/>
</dbReference>
<protein>
    <submittedName>
        <fullName evidence="1">Uncharacterized protein</fullName>
    </submittedName>
</protein>
<dbReference type="AlphaFoldDB" id="A0A0G1YEF7"/>
<dbReference type="Proteomes" id="UP000034588">
    <property type="component" value="Unassembled WGS sequence"/>
</dbReference>
<sequence length="102" mass="11340">MQEYWGELLRRVGFPGPALAEVASRIASAIIFCTEGSLPPECHALHARVRDLPIGQRVAGLVQAVLDTEDEAFAREVSFQLYKLELTPLFRELFPELAGESK</sequence>
<accession>A0A0G1YEF7</accession>
<organism evidence="1 2">
    <name type="scientific">Candidatus Gottesmanbacteria bacterium GW2011_GWB1_49_7</name>
    <dbReference type="NCBI Taxonomy" id="1618448"/>
    <lineage>
        <taxon>Bacteria</taxon>
        <taxon>Candidatus Gottesmaniibacteriota</taxon>
    </lineage>
</organism>
<comment type="caution">
    <text evidence="1">The sequence shown here is derived from an EMBL/GenBank/DDBJ whole genome shotgun (WGS) entry which is preliminary data.</text>
</comment>
<gene>
    <name evidence="1" type="ORF">UY48_C0002G0048</name>
</gene>